<dbReference type="EMBL" id="AUZJ01000043">
    <property type="protein sequence ID" value="ERF60322.1"/>
    <property type="molecule type" value="Genomic_DNA"/>
</dbReference>
<proteinExistence type="inferred from homology"/>
<dbReference type="Pfam" id="PF03065">
    <property type="entry name" value="Glyco_hydro_57"/>
    <property type="match status" value="1"/>
</dbReference>
<keyword evidence="2 3" id="KW-0119">Carbohydrate metabolism</keyword>
<dbReference type="GO" id="GO:0016787">
    <property type="term" value="F:hydrolase activity"/>
    <property type="evidence" value="ECO:0007669"/>
    <property type="project" value="UniProtKB-KW"/>
</dbReference>
<dbReference type="EMBL" id="AVQI01000076">
    <property type="protein sequence ID" value="ERJ99426.1"/>
    <property type="molecule type" value="Genomic_DNA"/>
</dbReference>
<dbReference type="GO" id="GO:0030979">
    <property type="term" value="P:alpha-glucan biosynthetic process"/>
    <property type="evidence" value="ECO:0007669"/>
    <property type="project" value="InterPro"/>
</dbReference>
<dbReference type="RefSeq" id="WP_021330721.1">
    <property type="nucleotide sequence ID" value="NZ_AUZJ01000043.1"/>
</dbReference>
<dbReference type="Pfam" id="PF09210">
    <property type="entry name" value="BE_C"/>
    <property type="match status" value="1"/>
</dbReference>
<evidence type="ECO:0000256" key="1">
    <source>
        <dbReference type="ARBA" id="ARBA00006821"/>
    </source>
</evidence>
<dbReference type="InterPro" id="IPR027291">
    <property type="entry name" value="Glyco_hydro_38_N_sf"/>
</dbReference>
<accession>U1F8E8</accession>
<dbReference type="PANTHER" id="PTHR41695">
    <property type="entry name" value="1,4-ALPHA-GLUCAN BRANCHING ENZYME RV3031-RELATED"/>
    <property type="match status" value="1"/>
</dbReference>
<evidence type="ECO:0000313" key="6">
    <source>
        <dbReference type="EMBL" id="ERF60322.1"/>
    </source>
</evidence>
<gene>
    <name evidence="7" type="ORF">HMPREF0860_2379</name>
    <name evidence="6" type="ORF">HMPREF1325_2428</name>
</gene>
<dbReference type="eggNOG" id="COG1543">
    <property type="taxonomic scope" value="Bacteria"/>
</dbReference>
<dbReference type="PATRIC" id="fig|1125725.3.peg.1596"/>
<dbReference type="GO" id="GO:0005576">
    <property type="term" value="C:extracellular region"/>
    <property type="evidence" value="ECO:0007669"/>
    <property type="project" value="TreeGrafter"/>
</dbReference>
<dbReference type="GO" id="GO:0003844">
    <property type="term" value="F:1,4-alpha-glucan branching enzyme activity"/>
    <property type="evidence" value="ECO:0007669"/>
    <property type="project" value="InterPro"/>
</dbReference>
<dbReference type="InterPro" id="IPR004300">
    <property type="entry name" value="Glyco_hydro_57_N"/>
</dbReference>
<dbReference type="InterPro" id="IPR011330">
    <property type="entry name" value="Glyco_hydro/deAcase_b/a-brl"/>
</dbReference>
<dbReference type="STRING" id="1125725.HMPREF1325_2428"/>
<feature type="domain" description="1,4-alpha-glucan branching enzyme C-terminal" evidence="5">
    <location>
        <begin position="427"/>
        <end position="527"/>
    </location>
</feature>
<reference evidence="8 9" key="1">
    <citation type="submission" date="2013-08" db="EMBL/GenBank/DDBJ databases">
        <authorList>
            <person name="Durkin A.S."/>
            <person name="Haft D.R."/>
            <person name="McCorrison J."/>
            <person name="Torralba M."/>
            <person name="Gillis M."/>
            <person name="Haft D.H."/>
            <person name="Methe B."/>
            <person name="Sutton G."/>
            <person name="Nelson K.E."/>
        </authorList>
    </citation>
    <scope>NUCLEOTIDE SEQUENCE [LARGE SCALE GENOMIC DNA]</scope>
    <source>
        <strain evidence="7 9">ATCC 35536</strain>
        <strain evidence="6 8">VPI DR56BR1116</strain>
    </source>
</reference>
<dbReference type="Gene3D" id="1.20.1430.10">
    <property type="entry name" value="Families 57/38 glycoside transferase, middle domain"/>
    <property type="match status" value="1"/>
</dbReference>
<evidence type="ECO:0000313" key="8">
    <source>
        <dbReference type="Proteomes" id="UP000016412"/>
    </source>
</evidence>
<dbReference type="InterPro" id="IPR028995">
    <property type="entry name" value="Glyco_hydro_57/38_cen_sf"/>
</dbReference>
<feature type="domain" description="Glycoside hydrolase family 57 N-terminal" evidence="4">
    <location>
        <begin position="42"/>
        <end position="252"/>
    </location>
</feature>
<dbReference type="Proteomes" id="UP000016412">
    <property type="component" value="Unassembled WGS sequence"/>
</dbReference>
<evidence type="ECO:0000256" key="2">
    <source>
        <dbReference type="ARBA" id="ARBA00023277"/>
    </source>
</evidence>
<evidence type="ECO:0000256" key="3">
    <source>
        <dbReference type="RuleBase" id="RU361196"/>
    </source>
</evidence>
<evidence type="ECO:0000259" key="5">
    <source>
        <dbReference type="Pfam" id="PF09210"/>
    </source>
</evidence>
<keyword evidence="6" id="KW-0378">Hydrolase</keyword>
<dbReference type="OrthoDB" id="9803279at2"/>
<keyword evidence="9" id="KW-1185">Reference proteome</keyword>
<name>U1F8E8_TRESO</name>
<evidence type="ECO:0000313" key="7">
    <source>
        <dbReference type="EMBL" id="ERJ99426.1"/>
    </source>
</evidence>
<dbReference type="AlphaFoldDB" id="U1F8E8"/>
<dbReference type="Proteomes" id="UP000016646">
    <property type="component" value="Unassembled WGS sequence"/>
</dbReference>
<dbReference type="PANTHER" id="PTHR41695:SF1">
    <property type="entry name" value="1,4-ALPHA-GLUCAN BRANCHING ENZYME TK1436"/>
    <property type="match status" value="1"/>
</dbReference>
<evidence type="ECO:0000313" key="9">
    <source>
        <dbReference type="Proteomes" id="UP000016646"/>
    </source>
</evidence>
<comment type="similarity">
    <text evidence="1 3">Belongs to the glycosyl hydrolase 57 family.</text>
</comment>
<sequence length="531" mass="60006">MASKKIVLLISNPQAYIYHVGAEEKKFAAEMNHLYESISYIYIPLLNMFASLEKDGVPFRIALVLSPVLCTLLKDPIVQQQYIAWLDGKIALGKNELERCTGDAAMCDVVKYHLEKAQEDRFCFTAVYGQDLLKKISEYQKKGYVELLATCGTNIFLPHYADMGEVLNAQIETGLYAHRSFFGERASGFWLPEMGYMPGIERVMHTYGVDYTVLDARAFLFSDSAVEKGIFAPVRCGSDVAAFARDNRIDDEVFGERGYAASPAYCDVNRDIAFELPHEQLEPFFRGAASRYASGYQYYRKSGARGGRASVYDPVRAAEQCEADAASFFDKKLNVLVQAENLLPSVPVLSHVCVFSSEQFLQWHEGIAWLENVYRYAAEKPASFSFFEDILASRMQLQNLQPYCSAAIGAGYGETLVANKNNRILRHARKASERMIDLAERFPDDTGLKARLLNLSARELMLAQSCTWANMIWDGTFPEYAEARFTESIAAFINVFESLGANTVSTEWLTSYEAKHPIFPWINYRIFSKKR</sequence>
<dbReference type="Gene3D" id="3.20.110.10">
    <property type="entry name" value="Glycoside hydrolase 38, N terminal domain"/>
    <property type="match status" value="1"/>
</dbReference>
<organism evidence="6 8">
    <name type="scientific">Treponema socranskii subsp. socranskii VPI DR56BR1116 = ATCC 35536</name>
    <dbReference type="NCBI Taxonomy" id="1125725"/>
    <lineage>
        <taxon>Bacteria</taxon>
        <taxon>Pseudomonadati</taxon>
        <taxon>Spirochaetota</taxon>
        <taxon>Spirochaetia</taxon>
        <taxon>Spirochaetales</taxon>
        <taxon>Treponemataceae</taxon>
        <taxon>Treponema</taxon>
    </lineage>
</organism>
<dbReference type="SUPFAM" id="SSF88713">
    <property type="entry name" value="Glycoside hydrolase/deacetylase"/>
    <property type="match status" value="1"/>
</dbReference>
<comment type="caution">
    <text evidence="6">The sequence shown here is derived from an EMBL/GenBank/DDBJ whole genome shotgun (WGS) entry which is preliminary data.</text>
</comment>
<dbReference type="InterPro" id="IPR040042">
    <property type="entry name" value="Branching_enz_MT3115-like"/>
</dbReference>
<protein>
    <submittedName>
        <fullName evidence="6">Glycoside hydrolase, family 57</fullName>
    </submittedName>
</protein>
<dbReference type="SUPFAM" id="SSF88688">
    <property type="entry name" value="Families 57/38 glycoside transferase middle domain"/>
    <property type="match status" value="1"/>
</dbReference>
<dbReference type="InterPro" id="IPR015293">
    <property type="entry name" value="BE_C"/>
</dbReference>
<dbReference type="InterPro" id="IPR037090">
    <property type="entry name" value="57_glycoside_trans_central"/>
</dbReference>
<evidence type="ECO:0000259" key="4">
    <source>
        <dbReference type="Pfam" id="PF03065"/>
    </source>
</evidence>